<comment type="caution">
    <text evidence="1">The sequence shown here is derived from an EMBL/GenBank/DDBJ whole genome shotgun (WGS) entry which is preliminary data.</text>
</comment>
<gene>
    <name evidence="1" type="ORF">GCM10023116_39080</name>
</gene>
<dbReference type="EMBL" id="BAABFL010000458">
    <property type="protein sequence ID" value="GAA4651624.1"/>
    <property type="molecule type" value="Genomic_DNA"/>
</dbReference>
<reference evidence="2" key="1">
    <citation type="journal article" date="2019" name="Int. J. Syst. Evol. Microbiol.">
        <title>The Global Catalogue of Microorganisms (GCM) 10K type strain sequencing project: providing services to taxonomists for standard genome sequencing and annotation.</title>
        <authorList>
            <consortium name="The Broad Institute Genomics Platform"/>
            <consortium name="The Broad Institute Genome Sequencing Center for Infectious Disease"/>
            <person name="Wu L."/>
            <person name="Ma J."/>
        </authorList>
    </citation>
    <scope>NUCLEOTIDE SEQUENCE [LARGE SCALE GENOMIC DNA]</scope>
    <source>
        <strain evidence="2">JCM 17805</strain>
    </source>
</reference>
<proteinExistence type="predicted"/>
<accession>A0ABP8V6L6</accession>
<keyword evidence="2" id="KW-1185">Reference proteome</keyword>
<sequence length="141" mass="15746">MNEQIEPFSAMDEASMLELLHVSNYSADGHVINEFSLGNGNPVTVNRLFKDLVKTIANNLLPHEVYGDKGLNQPDFGSLNLDIKANDEGVEVMLNKRPVKLGLVDQQGNIVLNDSLVIYQEVFNEALYRWNNGPCNSRRTA</sequence>
<protein>
    <submittedName>
        <fullName evidence="1">Uncharacterized protein</fullName>
    </submittedName>
</protein>
<evidence type="ECO:0000313" key="1">
    <source>
        <dbReference type="EMBL" id="GAA4651624.1"/>
    </source>
</evidence>
<evidence type="ECO:0000313" key="2">
    <source>
        <dbReference type="Proteomes" id="UP001500604"/>
    </source>
</evidence>
<dbReference type="RefSeq" id="WP_345198038.1">
    <property type="nucleotide sequence ID" value="NZ_BAABFL010000458.1"/>
</dbReference>
<organism evidence="1 2">
    <name type="scientific">Kistimonas scapharcae</name>
    <dbReference type="NCBI Taxonomy" id="1036133"/>
    <lineage>
        <taxon>Bacteria</taxon>
        <taxon>Pseudomonadati</taxon>
        <taxon>Pseudomonadota</taxon>
        <taxon>Gammaproteobacteria</taxon>
        <taxon>Oceanospirillales</taxon>
        <taxon>Endozoicomonadaceae</taxon>
        <taxon>Kistimonas</taxon>
    </lineage>
</organism>
<dbReference type="Proteomes" id="UP001500604">
    <property type="component" value="Unassembled WGS sequence"/>
</dbReference>
<name>A0ABP8V6L6_9GAMM</name>